<dbReference type="EMBL" id="ASYR01000013">
    <property type="protein sequence ID" value="KAF0649593.1"/>
    <property type="molecule type" value="Genomic_DNA"/>
</dbReference>
<dbReference type="Pfam" id="PF13517">
    <property type="entry name" value="FG-GAP_3"/>
    <property type="match status" value="1"/>
</dbReference>
<dbReference type="Proteomes" id="UP000731519">
    <property type="component" value="Unassembled WGS sequence"/>
</dbReference>
<feature type="region of interest" description="Disordered" evidence="2">
    <location>
        <begin position="37"/>
        <end position="90"/>
    </location>
</feature>
<feature type="compositionally biased region" description="Polar residues" evidence="2">
    <location>
        <begin position="74"/>
        <end position="85"/>
    </location>
</feature>
<dbReference type="InterPro" id="IPR028994">
    <property type="entry name" value="Integrin_alpha_N"/>
</dbReference>
<evidence type="ECO:0000256" key="2">
    <source>
        <dbReference type="SAM" id="MobiDB-lite"/>
    </source>
</evidence>
<reference evidence="4 7" key="1">
    <citation type="submission" date="2013-05" db="EMBL/GenBank/DDBJ databases">
        <title>Genome Sequence of Streptomyces fradiae.</title>
        <authorList>
            <person name="Kirby R."/>
        </authorList>
    </citation>
    <scope>NUCLEOTIDE SEQUENCE [LARGE SCALE GENOMIC DNA]</scope>
    <source>
        <strain evidence="4 7">ATCC 10745</strain>
    </source>
</reference>
<evidence type="ECO:0000313" key="5">
    <source>
        <dbReference type="EMBL" id="OSY49179.1"/>
    </source>
</evidence>
<comment type="caution">
    <text evidence="5">The sequence shown here is derived from an EMBL/GenBank/DDBJ whole genome shotgun (WGS) entry which is preliminary data.</text>
</comment>
<feature type="chain" id="PRO_5010991461" evidence="3">
    <location>
        <begin position="40"/>
        <end position="595"/>
    </location>
</feature>
<evidence type="ECO:0000313" key="4">
    <source>
        <dbReference type="EMBL" id="KAF0649593.1"/>
    </source>
</evidence>
<sequence>MAFHRTGRAQTRARRLASCTALALASGLLLTGTAGTASAADGDGAPAPGRTLTERTAPADERPEGKFPAKRSRMSTGTAQNQATGAPTRYDFTGDGESDLLYRWMDGSYYLWRSEAPAEQDTEFSLYGSYGEKLKDVIPVGDITGDGTADLLTLSPYGTLAFRETYFGGSGAADPSWTGSGWNIYNKVLSIGDVTGDAKVDVLARTHDGDLFLYRGTGNPGAPLQARTKVGSGWHIYDQIVGVNDANGDGLGDLYARTPGGDLFFYAGSGNAAAPLKARVKVGTSWHTYNQLASIDDITGDGRPELLGRTMGGALYFYETDAFTGRPTARYTLGTAGWNTAELMAPSGGNPQTGKDRILGLDRQGTLYAYYSRNNGTLTARDQWSDIGGWSGARVHFPSSLNADGYADLLEVYDGTLYNYLDSGAYPLGRGWGAFNVLTGPGDLSGDGKGDLLARTSGGALYLYKGNGQGTGFAGRTSVGTGWGAYNALVGAGDITGDGRADLLARTPGGTLYLYPGTGNASAPFKARVKVGTGWQAYTKLVAPGDITGDGRADLLAVTSGGTLYRYITTHTGTANPFTTRTNMGTGWNTYTQLH</sequence>
<feature type="compositionally biased region" description="Basic and acidic residues" evidence="2">
    <location>
        <begin position="57"/>
        <end position="67"/>
    </location>
</feature>
<dbReference type="SUPFAM" id="SSF69318">
    <property type="entry name" value="Integrin alpha N-terminal domain"/>
    <property type="match status" value="2"/>
</dbReference>
<reference evidence="5 6" key="2">
    <citation type="submission" date="2016-09" db="EMBL/GenBank/DDBJ databases">
        <title>Streptomyces fradiae DSM40063, a candidate organism with high potential of specific P450 cytochromes.</title>
        <authorList>
            <person name="Grumaz C."/>
            <person name="Vainshtein Y."/>
            <person name="Kirstahler P."/>
            <person name="Sohn K."/>
        </authorList>
    </citation>
    <scope>NUCLEOTIDE SEQUENCE [LARGE SCALE GENOMIC DNA]</scope>
    <source>
        <strain evidence="5 6">DSM 40063</strain>
    </source>
</reference>
<evidence type="ECO:0000313" key="7">
    <source>
        <dbReference type="Proteomes" id="UP000731519"/>
    </source>
</evidence>
<keyword evidence="1 3" id="KW-0732">Signal</keyword>
<dbReference type="Proteomes" id="UP000194318">
    <property type="component" value="Unassembled WGS sequence"/>
</dbReference>
<dbReference type="EMBL" id="MIFZ01000334">
    <property type="protein sequence ID" value="OSY49179.1"/>
    <property type="molecule type" value="Genomic_DNA"/>
</dbReference>
<feature type="signal peptide" evidence="3">
    <location>
        <begin position="1"/>
        <end position="39"/>
    </location>
</feature>
<dbReference type="PANTHER" id="PTHR44103:SF1">
    <property type="entry name" value="PROPROTEIN CONVERTASE P"/>
    <property type="match status" value="1"/>
</dbReference>
<dbReference type="RefSeq" id="WP_031130252.1">
    <property type="nucleotide sequence ID" value="NZ_ASYR01000013.1"/>
</dbReference>
<accession>A0A1Y2NQ02</accession>
<dbReference type="GeneID" id="91403755"/>
<gene>
    <name evidence="5" type="ORF">BG846_05225</name>
    <name evidence="4" type="ORF">K701_12130</name>
</gene>
<evidence type="ECO:0000313" key="6">
    <source>
        <dbReference type="Proteomes" id="UP000194318"/>
    </source>
</evidence>
<evidence type="ECO:0000256" key="3">
    <source>
        <dbReference type="SAM" id="SignalP"/>
    </source>
</evidence>
<name>A0A1Y2NQ02_STRFR</name>
<proteinExistence type="predicted"/>
<dbReference type="AlphaFoldDB" id="A0A1Y2NQ02"/>
<dbReference type="PANTHER" id="PTHR44103">
    <property type="entry name" value="PROPROTEIN CONVERTASE P"/>
    <property type="match status" value="1"/>
</dbReference>
<evidence type="ECO:0000256" key="1">
    <source>
        <dbReference type="ARBA" id="ARBA00022729"/>
    </source>
</evidence>
<feature type="compositionally biased region" description="Low complexity" evidence="2">
    <location>
        <begin position="37"/>
        <end position="51"/>
    </location>
</feature>
<dbReference type="InterPro" id="IPR013517">
    <property type="entry name" value="FG-GAP"/>
</dbReference>
<dbReference type="Gene3D" id="2.115.10.10">
    <property type="entry name" value="Tachylectin 2"/>
    <property type="match status" value="2"/>
</dbReference>
<organism evidence="5 6">
    <name type="scientific">Streptomyces fradiae ATCC 10745 = DSM 40063</name>
    <dbReference type="NCBI Taxonomy" id="1319510"/>
    <lineage>
        <taxon>Bacteria</taxon>
        <taxon>Bacillati</taxon>
        <taxon>Actinomycetota</taxon>
        <taxon>Actinomycetes</taxon>
        <taxon>Kitasatosporales</taxon>
        <taxon>Streptomycetaceae</taxon>
        <taxon>Streptomyces</taxon>
    </lineage>
</organism>
<keyword evidence="7" id="KW-1185">Reference proteome</keyword>
<protein>
    <submittedName>
        <fullName evidence="5">FG-GAP repeat protein</fullName>
    </submittedName>
</protein>